<evidence type="ECO:0000256" key="4">
    <source>
        <dbReference type="ARBA" id="ARBA00013078"/>
    </source>
</evidence>
<accession>A0A1Q2GX26</accession>
<dbReference type="InterPro" id="IPR050155">
    <property type="entry name" value="HAD-like_hydrolase_sf"/>
</dbReference>
<dbReference type="SFLD" id="SFLDG01129">
    <property type="entry name" value="C1.5:_HAD__Beta-PGM__Phosphata"/>
    <property type="match status" value="1"/>
</dbReference>
<organism evidence="5 6">
    <name type="scientific">Pseudoalteromonas aliena</name>
    <dbReference type="NCBI Taxonomy" id="247523"/>
    <lineage>
        <taxon>Bacteria</taxon>
        <taxon>Pseudomonadati</taxon>
        <taxon>Pseudomonadota</taxon>
        <taxon>Gammaproteobacteria</taxon>
        <taxon>Alteromonadales</taxon>
        <taxon>Pseudoalteromonadaceae</taxon>
        <taxon>Pseudoalteromonas</taxon>
    </lineage>
</organism>
<dbReference type="InterPro" id="IPR006439">
    <property type="entry name" value="HAD-SF_hydro_IA"/>
</dbReference>
<dbReference type="GO" id="GO:0006281">
    <property type="term" value="P:DNA repair"/>
    <property type="evidence" value="ECO:0007669"/>
    <property type="project" value="TreeGrafter"/>
</dbReference>
<dbReference type="KEGG" id="paln:B0W48_07330"/>
<protein>
    <recommendedName>
        <fullName evidence="4">phosphoglycolate phosphatase</fullName>
        <ecNumber evidence="4">3.1.3.18</ecNumber>
    </recommendedName>
</protein>
<evidence type="ECO:0000313" key="5">
    <source>
        <dbReference type="EMBL" id="AQP99627.1"/>
    </source>
</evidence>
<dbReference type="STRING" id="247523.B0W48_07330"/>
<comment type="pathway">
    <text evidence="2">Organic acid metabolism; glycolate biosynthesis; glycolate from 2-phosphoglycolate: step 1/1.</text>
</comment>
<dbReference type="EMBL" id="CP019628">
    <property type="protein sequence ID" value="AQP99627.1"/>
    <property type="molecule type" value="Genomic_DNA"/>
</dbReference>
<dbReference type="Gene3D" id="3.40.50.1000">
    <property type="entry name" value="HAD superfamily/HAD-like"/>
    <property type="match status" value="2"/>
</dbReference>
<proteinExistence type="inferred from homology"/>
<dbReference type="InterPro" id="IPR023214">
    <property type="entry name" value="HAD_sf"/>
</dbReference>
<dbReference type="AlphaFoldDB" id="A0A1Q2GX26"/>
<dbReference type="GO" id="GO:0008967">
    <property type="term" value="F:phosphoglycolate phosphatase activity"/>
    <property type="evidence" value="ECO:0007669"/>
    <property type="project" value="UniProtKB-EC"/>
</dbReference>
<gene>
    <name evidence="5" type="ORF">B0W48_07330</name>
</gene>
<evidence type="ECO:0000256" key="2">
    <source>
        <dbReference type="ARBA" id="ARBA00004818"/>
    </source>
</evidence>
<dbReference type="EC" id="3.1.3.18" evidence="4"/>
<dbReference type="Gene3D" id="1.10.150.520">
    <property type="match status" value="1"/>
</dbReference>
<dbReference type="Pfam" id="PF00702">
    <property type="entry name" value="Hydrolase"/>
    <property type="match status" value="1"/>
</dbReference>
<dbReference type="SFLD" id="SFLDS00003">
    <property type="entry name" value="Haloacid_Dehalogenase"/>
    <property type="match status" value="1"/>
</dbReference>
<evidence type="ECO:0000256" key="3">
    <source>
        <dbReference type="ARBA" id="ARBA00006171"/>
    </source>
</evidence>
<dbReference type="NCBIfam" id="TIGR01549">
    <property type="entry name" value="HAD-SF-IA-v1"/>
    <property type="match status" value="1"/>
</dbReference>
<dbReference type="SUPFAM" id="SSF56784">
    <property type="entry name" value="HAD-like"/>
    <property type="match status" value="1"/>
</dbReference>
<reference evidence="5 6" key="1">
    <citation type="submission" date="2017-02" db="EMBL/GenBank/DDBJ databases">
        <title>Complete genome sequence of the cold-active Pseudoalteromonas aliena strain EH1 isolated from Arctic seawater.</title>
        <authorList>
            <person name="Kim E."/>
            <person name="Heo E."/>
            <person name="Kim H."/>
            <person name="Kim D."/>
        </authorList>
    </citation>
    <scope>NUCLEOTIDE SEQUENCE [LARGE SCALE GENOMIC DNA]</scope>
    <source>
        <strain evidence="5 6">EH1</strain>
    </source>
</reference>
<dbReference type="PANTHER" id="PTHR43434">
    <property type="entry name" value="PHOSPHOGLYCOLATE PHOSPHATASE"/>
    <property type="match status" value="1"/>
</dbReference>
<dbReference type="RefSeq" id="WP_077536385.1">
    <property type="nucleotide sequence ID" value="NZ_CP019628.1"/>
</dbReference>
<evidence type="ECO:0000313" key="6">
    <source>
        <dbReference type="Proteomes" id="UP000188243"/>
    </source>
</evidence>
<dbReference type="Proteomes" id="UP000188243">
    <property type="component" value="Chromosome"/>
</dbReference>
<dbReference type="PANTHER" id="PTHR43434:SF1">
    <property type="entry name" value="PHOSPHOGLYCOLATE PHOSPHATASE"/>
    <property type="match status" value="1"/>
</dbReference>
<name>A0A1Q2GX26_9GAMM</name>
<comment type="similarity">
    <text evidence="3">Belongs to the HAD-like hydrolase superfamily. CbbY/CbbZ/Gph/YieH family.</text>
</comment>
<sequence length="277" mass="31978">MKLLITDLDNTLYDWVTFYSQSFYAMVLKLSEEINVPLETLLSEYKVIHQKFGNSEKPFATLELPSVINHFESKDKIYLQKKLKNVLGAFSAKRSQTLKLYPEVKETLIKLKRDGVKIVGHTEALEFNSLYRLRKLDILDLFEHLYTLEDTQNIHPSPETAIPVSVKKDFVIKLSSKEAKPNPSLLKHICERENVDIKEAIYVGDSLTKDISMAKEIGMKAVWANYGRNFSPKCWDILVQITHWTADDVAREEELKKAYANIEPDYTIDSFSDILKL</sequence>
<comment type="catalytic activity">
    <reaction evidence="1">
        <text>2-phosphoglycolate + H2O = glycolate + phosphate</text>
        <dbReference type="Rhea" id="RHEA:14369"/>
        <dbReference type="ChEBI" id="CHEBI:15377"/>
        <dbReference type="ChEBI" id="CHEBI:29805"/>
        <dbReference type="ChEBI" id="CHEBI:43474"/>
        <dbReference type="ChEBI" id="CHEBI:58033"/>
        <dbReference type="EC" id="3.1.3.18"/>
    </reaction>
</comment>
<dbReference type="InterPro" id="IPR036412">
    <property type="entry name" value="HAD-like_sf"/>
</dbReference>
<evidence type="ECO:0000256" key="1">
    <source>
        <dbReference type="ARBA" id="ARBA00000830"/>
    </source>
</evidence>